<dbReference type="CDD" id="cd02209">
    <property type="entry name" value="cupin_XRE_C"/>
    <property type="match status" value="1"/>
</dbReference>
<dbReference type="Gene3D" id="1.10.260.40">
    <property type="entry name" value="lambda repressor-like DNA-binding domains"/>
    <property type="match status" value="1"/>
</dbReference>
<organism evidence="3 4">
    <name type="scientific">Tamaricihabitans halophyticus</name>
    <dbReference type="NCBI Taxonomy" id="1262583"/>
    <lineage>
        <taxon>Bacteria</taxon>
        <taxon>Bacillati</taxon>
        <taxon>Actinomycetota</taxon>
        <taxon>Actinomycetes</taxon>
        <taxon>Pseudonocardiales</taxon>
        <taxon>Pseudonocardiaceae</taxon>
        <taxon>Tamaricihabitans</taxon>
    </lineage>
</organism>
<dbReference type="GO" id="GO:0003700">
    <property type="term" value="F:DNA-binding transcription factor activity"/>
    <property type="evidence" value="ECO:0007669"/>
    <property type="project" value="TreeGrafter"/>
</dbReference>
<dbReference type="CDD" id="cd00093">
    <property type="entry name" value="HTH_XRE"/>
    <property type="match status" value="1"/>
</dbReference>
<dbReference type="InterPro" id="IPR001387">
    <property type="entry name" value="Cro/C1-type_HTH"/>
</dbReference>
<evidence type="ECO:0000259" key="2">
    <source>
        <dbReference type="PROSITE" id="PS50943"/>
    </source>
</evidence>
<dbReference type="InterPro" id="IPR013096">
    <property type="entry name" value="Cupin_2"/>
</dbReference>
<dbReference type="GO" id="GO:0003677">
    <property type="term" value="F:DNA binding"/>
    <property type="evidence" value="ECO:0007669"/>
    <property type="project" value="UniProtKB-KW"/>
</dbReference>
<dbReference type="SUPFAM" id="SSF51182">
    <property type="entry name" value="RmlC-like cupins"/>
    <property type="match status" value="1"/>
</dbReference>
<dbReference type="Pfam" id="PF07883">
    <property type="entry name" value="Cupin_2"/>
    <property type="match status" value="1"/>
</dbReference>
<dbReference type="Pfam" id="PF01381">
    <property type="entry name" value="HTH_3"/>
    <property type="match status" value="1"/>
</dbReference>
<dbReference type="Gene3D" id="2.60.120.10">
    <property type="entry name" value="Jelly Rolls"/>
    <property type="match status" value="1"/>
</dbReference>
<feature type="domain" description="HTH cro/C1-type" evidence="2">
    <location>
        <begin position="29"/>
        <end position="83"/>
    </location>
</feature>
<reference evidence="3 4" key="1">
    <citation type="submission" date="2019-03" db="EMBL/GenBank/DDBJ databases">
        <title>Genomic Encyclopedia of Type Strains, Phase IV (KMG-IV): sequencing the most valuable type-strain genomes for metagenomic binning, comparative biology and taxonomic classification.</title>
        <authorList>
            <person name="Goeker M."/>
        </authorList>
    </citation>
    <scope>NUCLEOTIDE SEQUENCE [LARGE SCALE GENOMIC DNA]</scope>
    <source>
        <strain evidence="3 4">DSM 45765</strain>
    </source>
</reference>
<name>A0A4R2Q4N5_9PSEU</name>
<dbReference type="SMART" id="SM00530">
    <property type="entry name" value="HTH_XRE"/>
    <property type="match status" value="1"/>
</dbReference>
<accession>A0A4R2Q4N5</accession>
<dbReference type="GO" id="GO:0005829">
    <property type="term" value="C:cytosol"/>
    <property type="evidence" value="ECO:0007669"/>
    <property type="project" value="TreeGrafter"/>
</dbReference>
<evidence type="ECO:0000313" key="4">
    <source>
        <dbReference type="Proteomes" id="UP000294911"/>
    </source>
</evidence>
<dbReference type="InterPro" id="IPR050807">
    <property type="entry name" value="TransReg_Diox_bact_type"/>
</dbReference>
<dbReference type="Proteomes" id="UP000294911">
    <property type="component" value="Unassembled WGS sequence"/>
</dbReference>
<keyword evidence="4" id="KW-1185">Reference proteome</keyword>
<sequence>MRALNEAAAEWTDDGQEISSLLGAVGERIRALRKERGLTIERLSELSGVSVGIVSQVERGKANPSFTTLAQLSHGLNIPVGRLFHVTEQASPVVRKKDRRRLDVHGLESDDGATFELLTPDLNGALEATWVQTPPGYDTSGTPYRHNGEEFGIVLSGCKDVFIDGVRHRLEAGDSIRYSSTIPHWYANPGDVDCHSIWVITPPTW</sequence>
<dbReference type="InterPro" id="IPR010982">
    <property type="entry name" value="Lambda_DNA-bd_dom_sf"/>
</dbReference>
<gene>
    <name evidence="3" type="ORF">EV191_12510</name>
</gene>
<evidence type="ECO:0000256" key="1">
    <source>
        <dbReference type="ARBA" id="ARBA00023125"/>
    </source>
</evidence>
<dbReference type="AlphaFoldDB" id="A0A4R2Q4N5"/>
<dbReference type="EMBL" id="SLXQ01000025">
    <property type="protein sequence ID" value="TCP41625.1"/>
    <property type="molecule type" value="Genomic_DNA"/>
</dbReference>
<dbReference type="InterPro" id="IPR011051">
    <property type="entry name" value="RmlC_Cupin_sf"/>
</dbReference>
<evidence type="ECO:0000313" key="3">
    <source>
        <dbReference type="EMBL" id="TCP41625.1"/>
    </source>
</evidence>
<dbReference type="InterPro" id="IPR014710">
    <property type="entry name" value="RmlC-like_jellyroll"/>
</dbReference>
<dbReference type="SUPFAM" id="SSF47413">
    <property type="entry name" value="lambda repressor-like DNA-binding domains"/>
    <property type="match status" value="1"/>
</dbReference>
<comment type="caution">
    <text evidence="3">The sequence shown here is derived from an EMBL/GenBank/DDBJ whole genome shotgun (WGS) entry which is preliminary data.</text>
</comment>
<dbReference type="PANTHER" id="PTHR46797">
    <property type="entry name" value="HTH-TYPE TRANSCRIPTIONAL REGULATOR"/>
    <property type="match status" value="1"/>
</dbReference>
<dbReference type="PROSITE" id="PS50943">
    <property type="entry name" value="HTH_CROC1"/>
    <property type="match status" value="1"/>
</dbReference>
<dbReference type="PANTHER" id="PTHR46797:SF1">
    <property type="entry name" value="METHYLPHOSPHONATE SYNTHASE"/>
    <property type="match status" value="1"/>
</dbReference>
<keyword evidence="1" id="KW-0238">DNA-binding</keyword>
<proteinExistence type="predicted"/>
<protein>
    <submittedName>
        <fullName evidence="3">XRE family transcriptional regulator</fullName>
    </submittedName>
</protein>